<dbReference type="GO" id="GO:0005524">
    <property type="term" value="F:ATP binding"/>
    <property type="evidence" value="ECO:0007669"/>
    <property type="project" value="UniProtKB-UniRule"/>
</dbReference>
<dbReference type="EMBL" id="JFKC01000007">
    <property type="protein sequence ID" value="OSQ51028.1"/>
    <property type="molecule type" value="Genomic_DNA"/>
</dbReference>
<dbReference type="Proteomes" id="UP000193926">
    <property type="component" value="Unassembled WGS sequence"/>
</dbReference>
<evidence type="ECO:0000256" key="5">
    <source>
        <dbReference type="ARBA" id="ARBA00022741"/>
    </source>
</evidence>
<keyword evidence="7 10" id="KW-0067">ATP-binding</keyword>
<comment type="similarity">
    <text evidence="1 10">Belongs to the GHMP kinase family. IspE subfamily.</text>
</comment>
<dbReference type="PANTHER" id="PTHR43527">
    <property type="entry name" value="4-DIPHOSPHOCYTIDYL-2-C-METHYL-D-ERYTHRITOL KINASE, CHLOROPLASTIC"/>
    <property type="match status" value="1"/>
</dbReference>
<feature type="active site" evidence="10">
    <location>
        <position position="142"/>
    </location>
</feature>
<sequence length="300" mass="31319">MTAVNVFAPAKINLTLHVTGQRADGYHLLDSLVTFASVGDRLDIVPGNALSLTVEGPEAAGVPADLDNLALRAAALIQKDGAALVLEKHLPAASGIGGGSADAAAAWRGMLCLNDDAYHAFADGSDHHFKTQIDALTRLGADVPMCIACKPMRARGIGDQLDVVPLPALYAVLVNPRRPVSTPSVFKALTSKVNPPMPEAIPAFADAAVLIDWLKGMRNDLEAPAIAVQPAIADVLTVLEAQTGCGLARMSGSGATCFGLFETEDAAKEAARRLYTAYPDWWVAGCVLGDQFNAALPKVS</sequence>
<keyword evidence="6 10" id="KW-0418">Kinase</keyword>
<dbReference type="GO" id="GO:0019288">
    <property type="term" value="P:isopentenyl diphosphate biosynthetic process, methylerythritol 4-phosphate pathway"/>
    <property type="evidence" value="ECO:0007669"/>
    <property type="project" value="UniProtKB-UniRule"/>
</dbReference>
<dbReference type="Pfam" id="PF00288">
    <property type="entry name" value="GHMP_kinases_N"/>
    <property type="match status" value="1"/>
</dbReference>
<dbReference type="InterPro" id="IPR036554">
    <property type="entry name" value="GHMP_kinase_C_sf"/>
</dbReference>
<evidence type="ECO:0000259" key="11">
    <source>
        <dbReference type="Pfam" id="PF00288"/>
    </source>
</evidence>
<gene>
    <name evidence="10" type="primary">ispE</name>
    <name evidence="13" type="ORF">MGEO_09905</name>
</gene>
<dbReference type="InterPro" id="IPR004424">
    <property type="entry name" value="IspE"/>
</dbReference>
<dbReference type="STRING" id="1123756.MGEO_09905"/>
<dbReference type="AlphaFoldDB" id="A0A1X4NL66"/>
<dbReference type="InterPro" id="IPR014721">
    <property type="entry name" value="Ribsml_uS5_D2-typ_fold_subgr"/>
</dbReference>
<dbReference type="PIRSF" id="PIRSF010376">
    <property type="entry name" value="IspE"/>
    <property type="match status" value="1"/>
</dbReference>
<feature type="domain" description="GHMP kinase N-terminal" evidence="11">
    <location>
        <begin position="68"/>
        <end position="114"/>
    </location>
</feature>
<dbReference type="GO" id="GO:0016114">
    <property type="term" value="P:terpenoid biosynthetic process"/>
    <property type="evidence" value="ECO:0007669"/>
    <property type="project" value="InterPro"/>
</dbReference>
<evidence type="ECO:0000256" key="1">
    <source>
        <dbReference type="ARBA" id="ARBA00009684"/>
    </source>
</evidence>
<dbReference type="OrthoDB" id="9809438at2"/>
<evidence type="ECO:0000259" key="12">
    <source>
        <dbReference type="Pfam" id="PF08544"/>
    </source>
</evidence>
<evidence type="ECO:0000256" key="8">
    <source>
        <dbReference type="ARBA" id="ARBA00023229"/>
    </source>
</evidence>
<feature type="binding site" evidence="10">
    <location>
        <begin position="91"/>
        <end position="101"/>
    </location>
    <ligand>
        <name>ATP</name>
        <dbReference type="ChEBI" id="CHEBI:30616"/>
    </ligand>
</feature>
<evidence type="ECO:0000313" key="14">
    <source>
        <dbReference type="Proteomes" id="UP000193926"/>
    </source>
</evidence>
<dbReference type="HAMAP" id="MF_00061">
    <property type="entry name" value="IspE"/>
    <property type="match status" value="1"/>
</dbReference>
<organism evidence="13 14">
    <name type="scientific">Marivita geojedonensis</name>
    <dbReference type="NCBI Taxonomy" id="1123756"/>
    <lineage>
        <taxon>Bacteria</taxon>
        <taxon>Pseudomonadati</taxon>
        <taxon>Pseudomonadota</taxon>
        <taxon>Alphaproteobacteria</taxon>
        <taxon>Rhodobacterales</taxon>
        <taxon>Roseobacteraceae</taxon>
        <taxon>Marivita</taxon>
    </lineage>
</organism>
<comment type="pathway">
    <text evidence="10">Isoprenoid biosynthesis; isopentenyl diphosphate biosynthesis via DXP pathway; isopentenyl diphosphate from 1-deoxy-D-xylulose 5-phosphate: step 3/6.</text>
</comment>
<evidence type="ECO:0000256" key="2">
    <source>
        <dbReference type="ARBA" id="ARBA00012052"/>
    </source>
</evidence>
<dbReference type="Pfam" id="PF08544">
    <property type="entry name" value="GHMP_kinases_C"/>
    <property type="match status" value="1"/>
</dbReference>
<dbReference type="InterPro" id="IPR013750">
    <property type="entry name" value="GHMP_kinase_C_dom"/>
</dbReference>
<evidence type="ECO:0000256" key="7">
    <source>
        <dbReference type="ARBA" id="ARBA00022840"/>
    </source>
</evidence>
<evidence type="ECO:0000256" key="6">
    <source>
        <dbReference type="ARBA" id="ARBA00022777"/>
    </source>
</evidence>
<dbReference type="SUPFAM" id="SSF54211">
    <property type="entry name" value="Ribosomal protein S5 domain 2-like"/>
    <property type="match status" value="1"/>
</dbReference>
<evidence type="ECO:0000256" key="3">
    <source>
        <dbReference type="ARBA" id="ARBA00017473"/>
    </source>
</evidence>
<dbReference type="UniPathway" id="UPA00056">
    <property type="reaction ID" value="UER00094"/>
</dbReference>
<name>A0A1X4NL66_9RHOB</name>
<protein>
    <recommendedName>
        <fullName evidence="3 10">4-diphosphocytidyl-2-C-methyl-D-erythritol kinase</fullName>
        <shortName evidence="10">CMK</shortName>
        <ecNumber evidence="2 10">2.7.1.148</ecNumber>
    </recommendedName>
    <alternativeName>
        <fullName evidence="9 10">4-(cytidine-5'-diphospho)-2-C-methyl-D-erythritol kinase</fullName>
    </alternativeName>
</protein>
<dbReference type="GO" id="GO:0050515">
    <property type="term" value="F:4-(cytidine 5'-diphospho)-2-C-methyl-D-erythritol kinase activity"/>
    <property type="evidence" value="ECO:0007669"/>
    <property type="project" value="UniProtKB-UniRule"/>
</dbReference>
<evidence type="ECO:0000256" key="9">
    <source>
        <dbReference type="ARBA" id="ARBA00032554"/>
    </source>
</evidence>
<keyword evidence="5 10" id="KW-0547">Nucleotide-binding</keyword>
<dbReference type="NCBIfam" id="NF011202">
    <property type="entry name" value="PRK14608.1"/>
    <property type="match status" value="1"/>
</dbReference>
<feature type="active site" evidence="10">
    <location>
        <position position="11"/>
    </location>
</feature>
<dbReference type="InterPro" id="IPR020568">
    <property type="entry name" value="Ribosomal_Su5_D2-typ_SF"/>
</dbReference>
<dbReference type="InterPro" id="IPR006204">
    <property type="entry name" value="GHMP_kinase_N_dom"/>
</dbReference>
<proteinExistence type="inferred from homology"/>
<dbReference type="EC" id="2.7.1.148" evidence="2 10"/>
<keyword evidence="4 10" id="KW-0808">Transferase</keyword>
<dbReference type="PANTHER" id="PTHR43527:SF2">
    <property type="entry name" value="4-DIPHOSPHOCYTIDYL-2-C-METHYL-D-ERYTHRITOL KINASE, CHLOROPLASTIC"/>
    <property type="match status" value="1"/>
</dbReference>
<keyword evidence="8 10" id="KW-0414">Isoprene biosynthesis</keyword>
<dbReference type="RefSeq" id="WP_085636655.1">
    <property type="nucleotide sequence ID" value="NZ_JFKC01000007.1"/>
</dbReference>
<accession>A0A1X4NL66</accession>
<keyword evidence="14" id="KW-1185">Reference proteome</keyword>
<dbReference type="Gene3D" id="3.30.70.890">
    <property type="entry name" value="GHMP kinase, C-terminal domain"/>
    <property type="match status" value="1"/>
</dbReference>
<reference evidence="13 14" key="1">
    <citation type="submission" date="2014-03" db="EMBL/GenBank/DDBJ databases">
        <title>The draft genome sequence of Marivita geojedonensis KCTC 23882.</title>
        <authorList>
            <person name="Lai Q."/>
            <person name="Shao Z."/>
        </authorList>
    </citation>
    <scope>NUCLEOTIDE SEQUENCE [LARGE SCALE GENOMIC DNA]</scope>
    <source>
        <strain evidence="13 14">DPG-138</strain>
    </source>
</reference>
<dbReference type="Gene3D" id="3.30.230.10">
    <property type="match status" value="1"/>
</dbReference>
<evidence type="ECO:0000313" key="13">
    <source>
        <dbReference type="EMBL" id="OSQ51028.1"/>
    </source>
</evidence>
<dbReference type="SUPFAM" id="SSF55060">
    <property type="entry name" value="GHMP Kinase, C-terminal domain"/>
    <property type="match status" value="1"/>
</dbReference>
<comment type="function">
    <text evidence="10">Catalyzes the phosphorylation of the position 2 hydroxy group of 4-diphosphocytidyl-2C-methyl-D-erythritol.</text>
</comment>
<evidence type="ECO:0000256" key="4">
    <source>
        <dbReference type="ARBA" id="ARBA00022679"/>
    </source>
</evidence>
<comment type="catalytic activity">
    <reaction evidence="10">
        <text>4-CDP-2-C-methyl-D-erythritol + ATP = 4-CDP-2-C-methyl-D-erythritol 2-phosphate + ADP + H(+)</text>
        <dbReference type="Rhea" id="RHEA:18437"/>
        <dbReference type="ChEBI" id="CHEBI:15378"/>
        <dbReference type="ChEBI" id="CHEBI:30616"/>
        <dbReference type="ChEBI" id="CHEBI:57823"/>
        <dbReference type="ChEBI" id="CHEBI:57919"/>
        <dbReference type="ChEBI" id="CHEBI:456216"/>
        <dbReference type="EC" id="2.7.1.148"/>
    </reaction>
</comment>
<feature type="domain" description="GHMP kinase C-terminal" evidence="12">
    <location>
        <begin position="214"/>
        <end position="279"/>
    </location>
</feature>
<evidence type="ECO:0000256" key="10">
    <source>
        <dbReference type="HAMAP-Rule" id="MF_00061"/>
    </source>
</evidence>
<comment type="caution">
    <text evidence="13">The sequence shown here is derived from an EMBL/GenBank/DDBJ whole genome shotgun (WGS) entry which is preliminary data.</text>
</comment>